<dbReference type="AlphaFoldDB" id="A0A2S6IWQ6"/>
<sequence length="285" mass="28460">MSLVTLCSAKGSPGVTTSAALLAALWPGPVLLVDADTDGGDLALRLPGADGRPLDQERGVLPLLTSARRGLRADALLQQAQTAAGGTDLLCGVPGPEQALAASASWPVLARACADLASPAAGAVRRSVVADAGRVSTRSEHLDLLLLSDVVVLVFRPSVSGVVQARERLRALAPVLRPRGGTGPHLALLAVAGPTEVPALPGAVATIRRAAEGAVDLGCLALDARGAAVFDGAAVRRPERTLLVRSARPVVAALAALAAGPQRRAVAPAVAPAADAALLAAGGSR</sequence>
<organism evidence="1 2">
    <name type="scientific">Kineococcus xinjiangensis</name>
    <dbReference type="NCBI Taxonomy" id="512762"/>
    <lineage>
        <taxon>Bacteria</taxon>
        <taxon>Bacillati</taxon>
        <taxon>Actinomycetota</taxon>
        <taxon>Actinomycetes</taxon>
        <taxon>Kineosporiales</taxon>
        <taxon>Kineosporiaceae</taxon>
        <taxon>Kineococcus</taxon>
    </lineage>
</organism>
<dbReference type="Proteomes" id="UP000239485">
    <property type="component" value="Unassembled WGS sequence"/>
</dbReference>
<evidence type="ECO:0000313" key="1">
    <source>
        <dbReference type="EMBL" id="PPK98784.1"/>
    </source>
</evidence>
<dbReference type="OrthoDB" id="5243870at2"/>
<dbReference type="EMBL" id="PTJD01000001">
    <property type="protein sequence ID" value="PPK98784.1"/>
    <property type="molecule type" value="Genomic_DNA"/>
</dbReference>
<protein>
    <recommendedName>
        <fullName evidence="3">MinD-like ATPase involved in chromosome partitioning or flagellar assembly</fullName>
    </recommendedName>
</protein>
<dbReference type="InterPro" id="IPR027417">
    <property type="entry name" value="P-loop_NTPase"/>
</dbReference>
<name>A0A2S6IWQ6_9ACTN</name>
<dbReference type="RefSeq" id="WP_104431127.1">
    <property type="nucleotide sequence ID" value="NZ_PTJD01000001.1"/>
</dbReference>
<dbReference type="Gene3D" id="3.40.50.300">
    <property type="entry name" value="P-loop containing nucleotide triphosphate hydrolases"/>
    <property type="match status" value="1"/>
</dbReference>
<gene>
    <name evidence="1" type="ORF">CLV92_101485</name>
</gene>
<comment type="caution">
    <text evidence="1">The sequence shown here is derived from an EMBL/GenBank/DDBJ whole genome shotgun (WGS) entry which is preliminary data.</text>
</comment>
<dbReference type="SUPFAM" id="SSF52540">
    <property type="entry name" value="P-loop containing nucleoside triphosphate hydrolases"/>
    <property type="match status" value="1"/>
</dbReference>
<proteinExistence type="predicted"/>
<accession>A0A2S6IWQ6</accession>
<evidence type="ECO:0000313" key="2">
    <source>
        <dbReference type="Proteomes" id="UP000239485"/>
    </source>
</evidence>
<keyword evidence="2" id="KW-1185">Reference proteome</keyword>
<reference evidence="1 2" key="1">
    <citation type="submission" date="2018-02" db="EMBL/GenBank/DDBJ databases">
        <title>Genomic Encyclopedia of Archaeal and Bacterial Type Strains, Phase II (KMG-II): from individual species to whole genera.</title>
        <authorList>
            <person name="Goeker M."/>
        </authorList>
    </citation>
    <scope>NUCLEOTIDE SEQUENCE [LARGE SCALE GENOMIC DNA]</scope>
    <source>
        <strain evidence="1 2">DSM 22857</strain>
    </source>
</reference>
<evidence type="ECO:0008006" key="3">
    <source>
        <dbReference type="Google" id="ProtNLM"/>
    </source>
</evidence>